<protein>
    <submittedName>
        <fullName evidence="1">Uncharacterized protein</fullName>
    </submittedName>
</protein>
<comment type="caution">
    <text evidence="1">The sequence shown here is derived from an EMBL/GenBank/DDBJ whole genome shotgun (WGS) entry which is preliminary data.</text>
</comment>
<feature type="non-terminal residue" evidence="1">
    <location>
        <position position="1"/>
    </location>
</feature>
<accession>A0ABS8SUH3</accession>
<dbReference type="EMBL" id="JACEIK010000826">
    <property type="protein sequence ID" value="MCD7462686.1"/>
    <property type="molecule type" value="Genomic_DNA"/>
</dbReference>
<reference evidence="1 2" key="1">
    <citation type="journal article" date="2021" name="BMC Genomics">
        <title>Datura genome reveals duplications of psychoactive alkaloid biosynthetic genes and high mutation rate following tissue culture.</title>
        <authorList>
            <person name="Rajewski A."/>
            <person name="Carter-House D."/>
            <person name="Stajich J."/>
            <person name="Litt A."/>
        </authorList>
    </citation>
    <scope>NUCLEOTIDE SEQUENCE [LARGE SCALE GENOMIC DNA]</scope>
    <source>
        <strain evidence="1">AR-01</strain>
    </source>
</reference>
<feature type="non-terminal residue" evidence="1">
    <location>
        <position position="77"/>
    </location>
</feature>
<name>A0ABS8SUH3_DATST</name>
<evidence type="ECO:0000313" key="2">
    <source>
        <dbReference type="Proteomes" id="UP000823775"/>
    </source>
</evidence>
<proteinExistence type="predicted"/>
<organism evidence="1 2">
    <name type="scientific">Datura stramonium</name>
    <name type="common">Jimsonweed</name>
    <name type="synonym">Common thornapple</name>
    <dbReference type="NCBI Taxonomy" id="4076"/>
    <lineage>
        <taxon>Eukaryota</taxon>
        <taxon>Viridiplantae</taxon>
        <taxon>Streptophyta</taxon>
        <taxon>Embryophyta</taxon>
        <taxon>Tracheophyta</taxon>
        <taxon>Spermatophyta</taxon>
        <taxon>Magnoliopsida</taxon>
        <taxon>eudicotyledons</taxon>
        <taxon>Gunneridae</taxon>
        <taxon>Pentapetalae</taxon>
        <taxon>asterids</taxon>
        <taxon>lamiids</taxon>
        <taxon>Solanales</taxon>
        <taxon>Solanaceae</taxon>
        <taxon>Solanoideae</taxon>
        <taxon>Datureae</taxon>
        <taxon>Datura</taxon>
    </lineage>
</organism>
<evidence type="ECO:0000313" key="1">
    <source>
        <dbReference type="EMBL" id="MCD7462686.1"/>
    </source>
</evidence>
<sequence>RRCGHALPRGRGRSGVLAAVGTLADALCPTPTKSFPGKPLLGWSLGGEYGEVKVVGWSNDCHASHGSRMINRVIFPK</sequence>
<dbReference type="Proteomes" id="UP000823775">
    <property type="component" value="Unassembled WGS sequence"/>
</dbReference>
<keyword evidence="2" id="KW-1185">Reference proteome</keyword>
<gene>
    <name evidence="1" type="ORF">HAX54_049101</name>
</gene>